<dbReference type="EC" id="4.3.2.1" evidence="4"/>
<dbReference type="GO" id="GO:0042450">
    <property type="term" value="P:L-arginine biosynthetic process via ornithine"/>
    <property type="evidence" value="ECO:0007669"/>
    <property type="project" value="InterPro"/>
</dbReference>
<dbReference type="PRINTS" id="PR00149">
    <property type="entry name" value="FUMRATELYASE"/>
</dbReference>
<comment type="catalytic activity">
    <reaction evidence="1">
        <text>2-(N(omega)-L-arginino)succinate = fumarate + L-arginine</text>
        <dbReference type="Rhea" id="RHEA:24020"/>
        <dbReference type="ChEBI" id="CHEBI:29806"/>
        <dbReference type="ChEBI" id="CHEBI:32682"/>
        <dbReference type="ChEBI" id="CHEBI:57472"/>
        <dbReference type="EC" id="4.3.2.1"/>
    </reaction>
</comment>
<evidence type="ECO:0000313" key="8">
    <source>
        <dbReference type="EMBL" id="OCL03142.1"/>
    </source>
</evidence>
<dbReference type="Gene3D" id="1.10.275.10">
    <property type="entry name" value="Fumarase/aspartase (N-terminal domain)"/>
    <property type="match status" value="1"/>
</dbReference>
<dbReference type="InterPro" id="IPR029419">
    <property type="entry name" value="Arg_succ_lyase_C"/>
</dbReference>
<feature type="domain" description="Argininosuccinate lyase C-terminal" evidence="7">
    <location>
        <begin position="373"/>
        <end position="440"/>
    </location>
</feature>
<evidence type="ECO:0000256" key="5">
    <source>
        <dbReference type="ARBA" id="ARBA00032749"/>
    </source>
</evidence>
<dbReference type="HAMAP" id="MF_00006">
    <property type="entry name" value="Arg_succ_lyase"/>
    <property type="match status" value="1"/>
</dbReference>
<dbReference type="FunFam" id="1.10.40.30:FF:000001">
    <property type="entry name" value="Argininosuccinate lyase"/>
    <property type="match status" value="1"/>
</dbReference>
<protein>
    <recommendedName>
        <fullName evidence="4">argininosuccinate lyase</fullName>
        <ecNumber evidence="4">4.3.2.1</ecNumber>
    </recommendedName>
    <alternativeName>
        <fullName evidence="5">Arginosuccinase</fullName>
    </alternativeName>
</protein>
<keyword evidence="9" id="KW-1185">Reference proteome</keyword>
<dbReference type="Pfam" id="PF00206">
    <property type="entry name" value="Lyase_1"/>
    <property type="match status" value="1"/>
</dbReference>
<evidence type="ECO:0000313" key="9">
    <source>
        <dbReference type="Proteomes" id="UP000250140"/>
    </source>
</evidence>
<comment type="pathway">
    <text evidence="2">Amino-acid biosynthesis; L-arginine biosynthesis; L-arginine from L-ornithine and carbamoyl phosphate: step 3/3.</text>
</comment>
<evidence type="ECO:0000256" key="3">
    <source>
        <dbReference type="ARBA" id="ARBA00010755"/>
    </source>
</evidence>
<dbReference type="OrthoDB" id="2561043at2759"/>
<dbReference type="GO" id="GO:0004056">
    <property type="term" value="F:argininosuccinate lyase activity"/>
    <property type="evidence" value="ECO:0007669"/>
    <property type="project" value="UniProtKB-EC"/>
</dbReference>
<feature type="domain" description="Fumarate lyase N-terminal" evidence="6">
    <location>
        <begin position="15"/>
        <end position="310"/>
    </location>
</feature>
<proteinExistence type="inferred from homology"/>
<dbReference type="FunFam" id="1.20.200.10:FF:000025">
    <property type="entry name" value="Argininosuccinate lyase chloroplastic"/>
    <property type="match status" value="1"/>
</dbReference>
<dbReference type="FunFam" id="1.10.275.10:FF:000002">
    <property type="entry name" value="Argininosuccinate lyase"/>
    <property type="match status" value="1"/>
</dbReference>
<evidence type="ECO:0000256" key="2">
    <source>
        <dbReference type="ARBA" id="ARBA00004941"/>
    </source>
</evidence>
<dbReference type="Proteomes" id="UP000250140">
    <property type="component" value="Unassembled WGS sequence"/>
</dbReference>
<organism evidence="8 9">
    <name type="scientific">Glonium stellatum</name>
    <dbReference type="NCBI Taxonomy" id="574774"/>
    <lineage>
        <taxon>Eukaryota</taxon>
        <taxon>Fungi</taxon>
        <taxon>Dikarya</taxon>
        <taxon>Ascomycota</taxon>
        <taxon>Pezizomycotina</taxon>
        <taxon>Dothideomycetes</taxon>
        <taxon>Pleosporomycetidae</taxon>
        <taxon>Gloniales</taxon>
        <taxon>Gloniaceae</taxon>
        <taxon>Glonium</taxon>
    </lineage>
</organism>
<dbReference type="InterPro" id="IPR009049">
    <property type="entry name" value="Argininosuccinate_lyase"/>
</dbReference>
<dbReference type="PRINTS" id="PR00145">
    <property type="entry name" value="ARGSUCLYASE"/>
</dbReference>
<dbReference type="InterPro" id="IPR024083">
    <property type="entry name" value="Fumarase/histidase_N"/>
</dbReference>
<evidence type="ECO:0000259" key="7">
    <source>
        <dbReference type="Pfam" id="PF14698"/>
    </source>
</evidence>
<dbReference type="InterPro" id="IPR020557">
    <property type="entry name" value="Fumarate_lyase_CS"/>
</dbReference>
<dbReference type="PANTHER" id="PTHR43814:SF1">
    <property type="entry name" value="ARGININOSUCCINATE LYASE"/>
    <property type="match status" value="1"/>
</dbReference>
<dbReference type="CDD" id="cd01359">
    <property type="entry name" value="Argininosuccinate_lyase"/>
    <property type="match status" value="1"/>
</dbReference>
<comment type="similarity">
    <text evidence="3">Belongs to the lyase 1 family. Argininosuccinate lyase subfamily.</text>
</comment>
<dbReference type="Gene3D" id="1.10.40.30">
    <property type="entry name" value="Fumarase/aspartase (C-terminal domain)"/>
    <property type="match status" value="1"/>
</dbReference>
<evidence type="ECO:0000259" key="6">
    <source>
        <dbReference type="Pfam" id="PF00206"/>
    </source>
</evidence>
<dbReference type="AlphaFoldDB" id="A0A8E2EQP4"/>
<accession>A0A8E2EQP4</accession>
<dbReference type="PROSITE" id="PS00163">
    <property type="entry name" value="FUMARATE_LYASES"/>
    <property type="match status" value="1"/>
</dbReference>
<dbReference type="Pfam" id="PF14698">
    <property type="entry name" value="ASL_C2"/>
    <property type="match status" value="1"/>
</dbReference>
<dbReference type="SUPFAM" id="SSF48557">
    <property type="entry name" value="L-aspartase-like"/>
    <property type="match status" value="1"/>
</dbReference>
<dbReference type="InterPro" id="IPR008948">
    <property type="entry name" value="L-Aspartase-like"/>
</dbReference>
<dbReference type="PANTHER" id="PTHR43814">
    <property type="entry name" value="ARGININOSUCCINATE LYASE"/>
    <property type="match status" value="1"/>
</dbReference>
<keyword evidence="8" id="KW-0456">Lyase</keyword>
<reference evidence="8 9" key="1">
    <citation type="journal article" date="2016" name="Nat. Commun.">
        <title>Ectomycorrhizal ecology is imprinted in the genome of the dominant symbiotic fungus Cenococcum geophilum.</title>
        <authorList>
            <consortium name="DOE Joint Genome Institute"/>
            <person name="Peter M."/>
            <person name="Kohler A."/>
            <person name="Ohm R.A."/>
            <person name="Kuo A."/>
            <person name="Krutzmann J."/>
            <person name="Morin E."/>
            <person name="Arend M."/>
            <person name="Barry K.W."/>
            <person name="Binder M."/>
            <person name="Choi C."/>
            <person name="Clum A."/>
            <person name="Copeland A."/>
            <person name="Grisel N."/>
            <person name="Haridas S."/>
            <person name="Kipfer T."/>
            <person name="LaButti K."/>
            <person name="Lindquist E."/>
            <person name="Lipzen A."/>
            <person name="Maire R."/>
            <person name="Meier B."/>
            <person name="Mihaltcheva S."/>
            <person name="Molinier V."/>
            <person name="Murat C."/>
            <person name="Poggeler S."/>
            <person name="Quandt C.A."/>
            <person name="Sperisen C."/>
            <person name="Tritt A."/>
            <person name="Tisserant E."/>
            <person name="Crous P.W."/>
            <person name="Henrissat B."/>
            <person name="Nehls U."/>
            <person name="Egli S."/>
            <person name="Spatafora J.W."/>
            <person name="Grigoriev I.V."/>
            <person name="Martin F.M."/>
        </authorList>
    </citation>
    <scope>NUCLEOTIDE SEQUENCE [LARGE SCALE GENOMIC DNA]</scope>
    <source>
        <strain evidence="8 9">CBS 207.34</strain>
    </source>
</reference>
<dbReference type="NCBIfam" id="TIGR00838">
    <property type="entry name" value="argH"/>
    <property type="match status" value="1"/>
</dbReference>
<name>A0A8E2EQP4_9PEZI</name>
<dbReference type="Gene3D" id="1.20.200.10">
    <property type="entry name" value="Fumarase/aspartase (Central domain)"/>
    <property type="match status" value="1"/>
</dbReference>
<gene>
    <name evidence="8" type="ORF">AOQ84DRAFT_381925</name>
</gene>
<dbReference type="InterPro" id="IPR000362">
    <property type="entry name" value="Fumarate_lyase_fam"/>
</dbReference>
<evidence type="ECO:0000256" key="4">
    <source>
        <dbReference type="ARBA" id="ARBA00012338"/>
    </source>
</evidence>
<dbReference type="UniPathway" id="UPA00068"/>
<evidence type="ECO:0000256" key="1">
    <source>
        <dbReference type="ARBA" id="ARBA00000985"/>
    </source>
</evidence>
<dbReference type="GO" id="GO:0005829">
    <property type="term" value="C:cytosol"/>
    <property type="evidence" value="ECO:0007669"/>
    <property type="project" value="TreeGrafter"/>
</dbReference>
<sequence length="468" mass="52194">MASKQAPAENMLWGGRFTQGLDPLMVKYNTSLPYDKIFWSQDIRGSIAFARANLAAGILTQAEFSAIEHGFAQIAEEWRTGAFVEKENDEDIHTANERRLSELLGKEVGGKLHTGRSRNEQIATDMRLWLRDELRVLEGYLGDFVKCAIGRSEKEIDVIMPGYTHLQKAQPVRWSHWLLSHATAFASELERLREVIARVNRSPLGCGALAGNPFKIDREAMAKELGFDGLLYNSMNAVADRDFVLETMQWGSSFMLKISRWAEDLIIYSSLEFGFVRLADTYSTGSSLMPQKKNADSLELLRGKSGRAFGQMAGLFCTIKGLPTTYNKDLQESVEPLLDHIKTVADSMQIATGVLSTLTIYPEKMLAALAPEMLATEFADYLVRKGVPFREGHHISGRVVQLAEHNNVPMDKLTLEQLKEVDSRFGEDVQSCLDYERAVELKDATGGTSKSAVKEQIAVLKKILSTSS</sequence>
<dbReference type="EMBL" id="KV750799">
    <property type="protein sequence ID" value="OCL03142.1"/>
    <property type="molecule type" value="Genomic_DNA"/>
</dbReference>
<dbReference type="InterPro" id="IPR022761">
    <property type="entry name" value="Fumarate_lyase_N"/>
</dbReference>